<dbReference type="PANTHER" id="PTHR30204:SF69">
    <property type="entry name" value="MERR-FAMILY TRANSCRIPTIONAL REGULATOR"/>
    <property type="match status" value="1"/>
</dbReference>
<dbReference type="InterPro" id="IPR047057">
    <property type="entry name" value="MerR_fam"/>
</dbReference>
<dbReference type="SUPFAM" id="SSF46955">
    <property type="entry name" value="Putative DNA-binding domain"/>
    <property type="match status" value="1"/>
</dbReference>
<feature type="domain" description="HTH merR-type" evidence="5">
    <location>
        <begin position="13"/>
        <end position="81"/>
    </location>
</feature>
<protein>
    <submittedName>
        <fullName evidence="6">DNA-binding transcriptional MerR regulator</fullName>
    </submittedName>
</protein>
<dbReference type="CDD" id="cd00592">
    <property type="entry name" value="HTH_MerR-like"/>
    <property type="match status" value="1"/>
</dbReference>
<dbReference type="Pfam" id="PF13411">
    <property type="entry name" value="MerR_1"/>
    <property type="match status" value="1"/>
</dbReference>
<dbReference type="InterPro" id="IPR000551">
    <property type="entry name" value="MerR-type_HTH_dom"/>
</dbReference>
<comment type="caution">
    <text evidence="6">The sequence shown here is derived from an EMBL/GenBank/DDBJ whole genome shotgun (WGS) entry which is preliminary data.</text>
</comment>
<organism evidence="6 7">
    <name type="scientific">Panacagrimonas perspica</name>
    <dbReference type="NCBI Taxonomy" id="381431"/>
    <lineage>
        <taxon>Bacteria</taxon>
        <taxon>Pseudomonadati</taxon>
        <taxon>Pseudomonadota</taxon>
        <taxon>Gammaproteobacteria</taxon>
        <taxon>Nevskiales</taxon>
        <taxon>Nevskiaceae</taxon>
        <taxon>Panacagrimonas</taxon>
    </lineage>
</organism>
<evidence type="ECO:0000259" key="5">
    <source>
        <dbReference type="SMART" id="SM00422"/>
    </source>
</evidence>
<keyword evidence="1" id="KW-0678">Repressor</keyword>
<dbReference type="OrthoDB" id="9808480at2"/>
<dbReference type="AlphaFoldDB" id="A0A4V3F668"/>
<name>A0A4V3F668_9GAMM</name>
<dbReference type="SMART" id="SM00422">
    <property type="entry name" value="HTH_MERR"/>
    <property type="match status" value="1"/>
</dbReference>
<dbReference type="PANTHER" id="PTHR30204">
    <property type="entry name" value="REDOX-CYCLING DRUG-SENSING TRANSCRIPTIONAL ACTIVATOR SOXR"/>
    <property type="match status" value="1"/>
</dbReference>
<evidence type="ECO:0000313" key="7">
    <source>
        <dbReference type="Proteomes" id="UP000295341"/>
    </source>
</evidence>
<dbReference type="RefSeq" id="WP_133880111.1">
    <property type="nucleotide sequence ID" value="NZ_MWIN01000012.1"/>
</dbReference>
<accession>A0A4V3F668</accession>
<dbReference type="EMBL" id="SOBT01000008">
    <property type="protein sequence ID" value="TDU31536.1"/>
    <property type="molecule type" value="Genomic_DNA"/>
</dbReference>
<evidence type="ECO:0000256" key="3">
    <source>
        <dbReference type="ARBA" id="ARBA00023125"/>
    </source>
</evidence>
<proteinExistence type="predicted"/>
<keyword evidence="2" id="KW-0805">Transcription regulation</keyword>
<evidence type="ECO:0000256" key="1">
    <source>
        <dbReference type="ARBA" id="ARBA00022491"/>
    </source>
</evidence>
<dbReference type="GO" id="GO:0003700">
    <property type="term" value="F:DNA-binding transcription factor activity"/>
    <property type="evidence" value="ECO:0007669"/>
    <property type="project" value="InterPro"/>
</dbReference>
<dbReference type="Gene3D" id="1.10.1660.10">
    <property type="match status" value="1"/>
</dbReference>
<keyword evidence="3 6" id="KW-0238">DNA-binding</keyword>
<dbReference type="GO" id="GO:0003677">
    <property type="term" value="F:DNA binding"/>
    <property type="evidence" value="ECO:0007669"/>
    <property type="project" value="UniProtKB-KW"/>
</dbReference>
<evidence type="ECO:0000256" key="4">
    <source>
        <dbReference type="ARBA" id="ARBA00023163"/>
    </source>
</evidence>
<sequence>MTVTKETTPNRGYSLDELSALVELPRRTVRYYIQLGLVDRPEGETRAARYTASHVDQLLMVKKWTLAGLSLERIREMKEAGPEPSLPLPTRRPGSVEVWSHLLIDEGVELLIEPTRAGLAPEQVRQLLRRTIEALQHIKKDSSK</sequence>
<reference evidence="6 7" key="1">
    <citation type="submission" date="2019-03" db="EMBL/GenBank/DDBJ databases">
        <title>Genomic Encyclopedia of Type Strains, Phase IV (KMG-IV): sequencing the most valuable type-strain genomes for metagenomic binning, comparative biology and taxonomic classification.</title>
        <authorList>
            <person name="Goeker M."/>
        </authorList>
    </citation>
    <scope>NUCLEOTIDE SEQUENCE [LARGE SCALE GENOMIC DNA]</scope>
    <source>
        <strain evidence="6 7">DSM 26377</strain>
    </source>
</reference>
<gene>
    <name evidence="6" type="ORF">DFR24_0906</name>
</gene>
<keyword evidence="4" id="KW-0804">Transcription</keyword>
<evidence type="ECO:0000256" key="2">
    <source>
        <dbReference type="ARBA" id="ARBA00023015"/>
    </source>
</evidence>
<dbReference type="InterPro" id="IPR009061">
    <property type="entry name" value="DNA-bd_dom_put_sf"/>
</dbReference>
<evidence type="ECO:0000313" key="6">
    <source>
        <dbReference type="EMBL" id="TDU31536.1"/>
    </source>
</evidence>
<keyword evidence="7" id="KW-1185">Reference proteome</keyword>
<dbReference type="Proteomes" id="UP000295341">
    <property type="component" value="Unassembled WGS sequence"/>
</dbReference>